<feature type="chain" id="PRO_5035799008" evidence="2">
    <location>
        <begin position="22"/>
        <end position="252"/>
    </location>
</feature>
<feature type="transmembrane region" description="Helical" evidence="1">
    <location>
        <begin position="151"/>
        <end position="171"/>
    </location>
</feature>
<accession>A0A8S4HFK1</accession>
<evidence type="ECO:0000313" key="3">
    <source>
        <dbReference type="EMBL" id="CAG9483798.1"/>
    </source>
</evidence>
<evidence type="ECO:0000313" key="4">
    <source>
        <dbReference type="Proteomes" id="UP000779233"/>
    </source>
</evidence>
<reference evidence="3" key="1">
    <citation type="submission" date="2021-09" db="EMBL/GenBank/DDBJ databases">
        <authorList>
            <consortium name="Pathogen Informatics"/>
        </authorList>
    </citation>
    <scope>NUCLEOTIDE SEQUENCE</scope>
    <source>
        <strain evidence="3">PvW1</strain>
    </source>
</reference>
<comment type="caution">
    <text evidence="3">The sequence shown here is derived from an EMBL/GenBank/DDBJ whole genome shotgun (WGS) entry which is preliminary data.</text>
</comment>
<dbReference type="InterPro" id="IPR022139">
    <property type="entry name" value="Fam-L/Fam-M-like_plasmodium"/>
</dbReference>
<name>A0A8S4HFK1_PLAVI</name>
<proteinExistence type="predicted"/>
<evidence type="ECO:0000256" key="2">
    <source>
        <dbReference type="SAM" id="SignalP"/>
    </source>
</evidence>
<dbReference type="Proteomes" id="UP000779233">
    <property type="component" value="Unassembled WGS sequence"/>
</dbReference>
<protein>
    <submittedName>
        <fullName evidence="3">(malaria parasite P. vivax) hypothetical protein</fullName>
    </submittedName>
</protein>
<sequence length="252" mass="29171">MIKIKFLMTFHIVAFSPVTLIYDIIGNANYHNLCLDVKKNDHDITVNRTYRLLSKDALQNELTINNPYYKDKLTGGKDNIGTYAKLKQGRSDNFETYKKNLRRNHSRKKGLKKLDCYCEEKIFKGIEKLDNLAQNMDRSKMKFTNIIFKKYCIRIIFSSLIAIFAITLPILNEIDSNVDGNNGSKLKILAYLSEKLIPNFENICSALIFASGIMMFFVCIYTLIKIIKYEGIKTGKNKMSIMDYFILYKDGL</sequence>
<dbReference type="VEuPathDB" id="PlasmoDB:PVPAM_110070900"/>
<gene>
    <name evidence="3" type="ORF">PVW1_020005400</name>
</gene>
<dbReference type="Pfam" id="PF12420">
    <property type="entry name" value="DUF3671"/>
    <property type="match status" value="1"/>
</dbReference>
<keyword evidence="1" id="KW-0472">Membrane</keyword>
<keyword evidence="1" id="KW-0812">Transmembrane</keyword>
<dbReference type="EMBL" id="CAJZCX010000015">
    <property type="protein sequence ID" value="CAG9483798.1"/>
    <property type="molecule type" value="Genomic_DNA"/>
</dbReference>
<organism evidence="3 4">
    <name type="scientific">Plasmodium vivax</name>
    <name type="common">malaria parasite P. vivax</name>
    <dbReference type="NCBI Taxonomy" id="5855"/>
    <lineage>
        <taxon>Eukaryota</taxon>
        <taxon>Sar</taxon>
        <taxon>Alveolata</taxon>
        <taxon>Apicomplexa</taxon>
        <taxon>Aconoidasida</taxon>
        <taxon>Haemosporida</taxon>
        <taxon>Plasmodiidae</taxon>
        <taxon>Plasmodium</taxon>
        <taxon>Plasmodium (Plasmodium)</taxon>
    </lineage>
</organism>
<keyword evidence="1" id="KW-1133">Transmembrane helix</keyword>
<keyword evidence="2" id="KW-0732">Signal</keyword>
<feature type="signal peptide" evidence="2">
    <location>
        <begin position="1"/>
        <end position="21"/>
    </location>
</feature>
<dbReference type="AlphaFoldDB" id="A0A8S4HFK1"/>
<evidence type="ECO:0000256" key="1">
    <source>
        <dbReference type="SAM" id="Phobius"/>
    </source>
</evidence>
<feature type="transmembrane region" description="Helical" evidence="1">
    <location>
        <begin position="206"/>
        <end position="224"/>
    </location>
</feature>